<sequence>MNVVKSSGFQFPPHTQEFWEARLVPVDNQYYLTSTFLKEIRLPGGNVKSLLTKWHELISWRTKGKEILDGIAADKDGFTVALLRWEALKLGERSQFSTRLIFKFSYVVHSKAFQNPTVLLKS</sequence>
<name>A0ABR0A6F6_9CRUS</name>
<proteinExistence type="predicted"/>
<comment type="caution">
    <text evidence="1">The sequence shown here is derived from an EMBL/GenBank/DDBJ whole genome shotgun (WGS) entry which is preliminary data.</text>
</comment>
<evidence type="ECO:0000313" key="1">
    <source>
        <dbReference type="EMBL" id="KAK4020574.1"/>
    </source>
</evidence>
<keyword evidence="2" id="KW-1185">Reference proteome</keyword>
<protein>
    <submittedName>
        <fullName evidence="1">Uncharacterized protein</fullName>
    </submittedName>
</protein>
<reference evidence="1 2" key="1">
    <citation type="journal article" date="2023" name="Nucleic Acids Res.">
        <title>The hologenome of Daphnia magna reveals possible DNA methylation and microbiome-mediated evolution of the host genome.</title>
        <authorList>
            <person name="Chaturvedi A."/>
            <person name="Li X."/>
            <person name="Dhandapani V."/>
            <person name="Marshall H."/>
            <person name="Kissane S."/>
            <person name="Cuenca-Cambronero M."/>
            <person name="Asole G."/>
            <person name="Calvet F."/>
            <person name="Ruiz-Romero M."/>
            <person name="Marangio P."/>
            <person name="Guigo R."/>
            <person name="Rago D."/>
            <person name="Mirbahai L."/>
            <person name="Eastwood N."/>
            <person name="Colbourne J.K."/>
            <person name="Zhou J."/>
            <person name="Mallon E."/>
            <person name="Orsini L."/>
        </authorList>
    </citation>
    <scope>NUCLEOTIDE SEQUENCE [LARGE SCALE GENOMIC DNA]</scope>
    <source>
        <strain evidence="1">LRV0_1</strain>
    </source>
</reference>
<gene>
    <name evidence="1" type="ORF">OUZ56_002539</name>
</gene>
<dbReference type="Proteomes" id="UP001234178">
    <property type="component" value="Unassembled WGS sequence"/>
</dbReference>
<dbReference type="EMBL" id="JAOYFB010000036">
    <property type="protein sequence ID" value="KAK4020574.1"/>
    <property type="molecule type" value="Genomic_DNA"/>
</dbReference>
<accession>A0ABR0A6F6</accession>
<evidence type="ECO:0000313" key="2">
    <source>
        <dbReference type="Proteomes" id="UP001234178"/>
    </source>
</evidence>
<organism evidence="1 2">
    <name type="scientific">Daphnia magna</name>
    <dbReference type="NCBI Taxonomy" id="35525"/>
    <lineage>
        <taxon>Eukaryota</taxon>
        <taxon>Metazoa</taxon>
        <taxon>Ecdysozoa</taxon>
        <taxon>Arthropoda</taxon>
        <taxon>Crustacea</taxon>
        <taxon>Branchiopoda</taxon>
        <taxon>Diplostraca</taxon>
        <taxon>Cladocera</taxon>
        <taxon>Anomopoda</taxon>
        <taxon>Daphniidae</taxon>
        <taxon>Daphnia</taxon>
    </lineage>
</organism>